<keyword evidence="8" id="KW-1185">Reference proteome</keyword>
<dbReference type="PANTHER" id="PTHR31465:SF8">
    <property type="entry name" value="DOMAIN PROTEIN, PUTATIVE (AFU_ORTHOLOGUE AFUA_6G14140)-RELATED"/>
    <property type="match status" value="1"/>
</dbReference>
<dbReference type="STRING" id="215243.A0A0D2CD78"/>
<keyword evidence="4 6" id="KW-0472">Membrane</keyword>
<dbReference type="InterPro" id="IPR007568">
    <property type="entry name" value="RTA1"/>
</dbReference>
<dbReference type="PANTHER" id="PTHR31465">
    <property type="entry name" value="PROTEIN RTA1-RELATED"/>
    <property type="match status" value="1"/>
</dbReference>
<feature type="region of interest" description="Disordered" evidence="5">
    <location>
        <begin position="293"/>
        <end position="321"/>
    </location>
</feature>
<dbReference type="GO" id="GO:0000324">
    <property type="term" value="C:fungal-type vacuole"/>
    <property type="evidence" value="ECO:0007669"/>
    <property type="project" value="TreeGrafter"/>
</dbReference>
<gene>
    <name evidence="7" type="ORF">PV06_00510</name>
</gene>
<dbReference type="EMBL" id="KN847332">
    <property type="protein sequence ID" value="KIW47852.1"/>
    <property type="molecule type" value="Genomic_DNA"/>
</dbReference>
<organism evidence="7 8">
    <name type="scientific">Exophiala oligosperma</name>
    <dbReference type="NCBI Taxonomy" id="215243"/>
    <lineage>
        <taxon>Eukaryota</taxon>
        <taxon>Fungi</taxon>
        <taxon>Dikarya</taxon>
        <taxon>Ascomycota</taxon>
        <taxon>Pezizomycotina</taxon>
        <taxon>Eurotiomycetes</taxon>
        <taxon>Chaetothyriomycetidae</taxon>
        <taxon>Chaetothyriales</taxon>
        <taxon>Herpotrichiellaceae</taxon>
        <taxon>Exophiala</taxon>
    </lineage>
</organism>
<evidence type="ECO:0000256" key="3">
    <source>
        <dbReference type="ARBA" id="ARBA00022989"/>
    </source>
</evidence>
<dbReference type="OrthoDB" id="4521223at2759"/>
<evidence type="ECO:0000256" key="6">
    <source>
        <dbReference type="SAM" id="Phobius"/>
    </source>
</evidence>
<proteinExistence type="predicted"/>
<dbReference type="Proteomes" id="UP000053342">
    <property type="component" value="Unassembled WGS sequence"/>
</dbReference>
<dbReference type="Pfam" id="PF04479">
    <property type="entry name" value="RTA1"/>
    <property type="match status" value="1"/>
</dbReference>
<accession>A0A0D2CD78</accession>
<evidence type="ECO:0000256" key="1">
    <source>
        <dbReference type="ARBA" id="ARBA00004141"/>
    </source>
</evidence>
<dbReference type="GO" id="GO:0005886">
    <property type="term" value="C:plasma membrane"/>
    <property type="evidence" value="ECO:0007669"/>
    <property type="project" value="TreeGrafter"/>
</dbReference>
<feature type="transmembrane region" description="Helical" evidence="6">
    <location>
        <begin position="168"/>
        <end position="187"/>
    </location>
</feature>
<evidence type="ECO:0000256" key="2">
    <source>
        <dbReference type="ARBA" id="ARBA00022692"/>
    </source>
</evidence>
<protein>
    <recommendedName>
        <fullName evidence="9">RTA1 domain protein</fullName>
    </recommendedName>
</protein>
<feature type="transmembrane region" description="Helical" evidence="6">
    <location>
        <begin position="213"/>
        <end position="234"/>
    </location>
</feature>
<keyword evidence="3 6" id="KW-1133">Transmembrane helix</keyword>
<feature type="transmembrane region" description="Helical" evidence="6">
    <location>
        <begin position="249"/>
        <end position="269"/>
    </location>
</feature>
<keyword evidence="2 6" id="KW-0812">Transmembrane</keyword>
<feature type="transmembrane region" description="Helical" evidence="6">
    <location>
        <begin position="25"/>
        <end position="45"/>
    </location>
</feature>
<feature type="transmembrane region" description="Helical" evidence="6">
    <location>
        <begin position="86"/>
        <end position="107"/>
    </location>
</feature>
<dbReference type="GeneID" id="27352584"/>
<dbReference type="AlphaFoldDB" id="A0A0D2CD78"/>
<dbReference type="RefSeq" id="XP_016268068.1">
    <property type="nucleotide sequence ID" value="XM_016401015.1"/>
</dbReference>
<evidence type="ECO:0000313" key="7">
    <source>
        <dbReference type="EMBL" id="KIW47852.1"/>
    </source>
</evidence>
<evidence type="ECO:0000256" key="4">
    <source>
        <dbReference type="ARBA" id="ARBA00023136"/>
    </source>
</evidence>
<feature type="transmembrane region" description="Helical" evidence="6">
    <location>
        <begin position="52"/>
        <end position="74"/>
    </location>
</feature>
<name>A0A0D2CD78_9EURO</name>
<evidence type="ECO:0000256" key="5">
    <source>
        <dbReference type="SAM" id="MobiDB-lite"/>
    </source>
</evidence>
<sequence>MSNNCTKLSVECPVELSVYGYLPSIPANGFFLGFFALFGLLNLGLGIRYKTWSYMVALCLGCLTETIGYVGRIIMHSNPFADSGFITQICCLIIAPAFNSAAIYLTLKHVALCFGPEYSYIKPRFYTYIFICADFISLLLQAIGGALASTADTQDEQDLGDNLMMAGISWQVAALAFFAATAAVYIVRVKRGMRRTPLSLEAAATLKDTKFRLFALGVVTAWLTIFIRCVYRIIEMAGGWKNSIMQDETGFIVLEGVMIVIATACQTIFHPGFCFPRLSSRWTSEYSEVETTKASQDVSMEDLRTSDTAYTGGRHDGSANA</sequence>
<dbReference type="VEuPathDB" id="FungiDB:PV06_00510"/>
<evidence type="ECO:0008006" key="9">
    <source>
        <dbReference type="Google" id="ProtNLM"/>
    </source>
</evidence>
<comment type="subcellular location">
    <subcellularLocation>
        <location evidence="1">Membrane</location>
        <topology evidence="1">Multi-pass membrane protein</topology>
    </subcellularLocation>
</comment>
<evidence type="ECO:0000313" key="8">
    <source>
        <dbReference type="Proteomes" id="UP000053342"/>
    </source>
</evidence>
<feature type="transmembrane region" description="Helical" evidence="6">
    <location>
        <begin position="128"/>
        <end position="148"/>
    </location>
</feature>
<reference evidence="7 8" key="1">
    <citation type="submission" date="2015-01" db="EMBL/GenBank/DDBJ databases">
        <title>The Genome Sequence of Exophiala oligosperma CBS72588.</title>
        <authorList>
            <consortium name="The Broad Institute Genomics Platform"/>
            <person name="Cuomo C."/>
            <person name="de Hoog S."/>
            <person name="Gorbushina A."/>
            <person name="Stielow B."/>
            <person name="Teixiera M."/>
            <person name="Abouelleil A."/>
            <person name="Chapman S.B."/>
            <person name="Priest M."/>
            <person name="Young S.K."/>
            <person name="Wortman J."/>
            <person name="Nusbaum C."/>
            <person name="Birren B."/>
        </authorList>
    </citation>
    <scope>NUCLEOTIDE SEQUENCE [LARGE SCALE GENOMIC DNA]</scope>
    <source>
        <strain evidence="7 8">CBS 72588</strain>
    </source>
</reference>